<dbReference type="AlphaFoldDB" id="A0AAV6LNM4"/>
<evidence type="ECO:0000313" key="1">
    <source>
        <dbReference type="EMBL" id="KAG5565691.1"/>
    </source>
</evidence>
<comment type="caution">
    <text evidence="1">The sequence shown here is derived from an EMBL/GenBank/DDBJ whole genome shotgun (WGS) entry which is preliminary data.</text>
</comment>
<gene>
    <name evidence="1" type="ORF">RHGRI_001566</name>
</gene>
<name>A0AAV6LNM4_9ERIC</name>
<sequence length="103" mass="12102">MSCLPSTFDHQLAQTKFVYMYRTEIFNAKEFLKRLCPILDHLNIDEISIEMGNRTWAIHSSDLSLNYPMFLQFIRALQLEWTNYVFDALLANHKVSVVVFNAI</sequence>
<reference evidence="1" key="1">
    <citation type="submission" date="2020-08" db="EMBL/GenBank/DDBJ databases">
        <title>Plant Genome Project.</title>
        <authorList>
            <person name="Zhang R.-G."/>
        </authorList>
    </citation>
    <scope>NUCLEOTIDE SEQUENCE</scope>
    <source>
        <strain evidence="1">WSP0</strain>
        <tissue evidence="1">Leaf</tissue>
    </source>
</reference>
<dbReference type="EMBL" id="JACTNZ010000001">
    <property type="protein sequence ID" value="KAG5565691.1"/>
    <property type="molecule type" value="Genomic_DNA"/>
</dbReference>
<protein>
    <submittedName>
        <fullName evidence="1">Uncharacterized protein</fullName>
    </submittedName>
</protein>
<organism evidence="1 2">
    <name type="scientific">Rhododendron griersonianum</name>
    <dbReference type="NCBI Taxonomy" id="479676"/>
    <lineage>
        <taxon>Eukaryota</taxon>
        <taxon>Viridiplantae</taxon>
        <taxon>Streptophyta</taxon>
        <taxon>Embryophyta</taxon>
        <taxon>Tracheophyta</taxon>
        <taxon>Spermatophyta</taxon>
        <taxon>Magnoliopsida</taxon>
        <taxon>eudicotyledons</taxon>
        <taxon>Gunneridae</taxon>
        <taxon>Pentapetalae</taxon>
        <taxon>asterids</taxon>
        <taxon>Ericales</taxon>
        <taxon>Ericaceae</taxon>
        <taxon>Ericoideae</taxon>
        <taxon>Rhodoreae</taxon>
        <taxon>Rhododendron</taxon>
    </lineage>
</organism>
<proteinExistence type="predicted"/>
<accession>A0AAV6LNM4</accession>
<evidence type="ECO:0000313" key="2">
    <source>
        <dbReference type="Proteomes" id="UP000823749"/>
    </source>
</evidence>
<keyword evidence="2" id="KW-1185">Reference proteome</keyword>
<dbReference type="Proteomes" id="UP000823749">
    <property type="component" value="Chromosome 1"/>
</dbReference>